<dbReference type="EMBL" id="MU004608">
    <property type="protein sequence ID" value="KAF2647532.1"/>
    <property type="molecule type" value="Genomic_DNA"/>
</dbReference>
<proteinExistence type="predicted"/>
<name>A0A6A6SJF7_9PLEO</name>
<sequence>RWEGIGKDGGEWRGIHGRQGFLFTRSVLNRSIQYNTTRSHRYIRAALQRYTYTLSTGNKDMAISSTPTLKSTTTTSTQNQSPLVATGSHDLIRTSMEQNASAIFDNYPSIAEKELRLITKTERHPLTGEEAENVPTGHELNGGIVADEQPEELPKSTANHPLPEDEMMAPDLLTNEDKSLEKLSMSTRLKPLTEDQLNASGHTLTDEELGELFADNADQRYRAAMWKWA</sequence>
<dbReference type="Proteomes" id="UP000799324">
    <property type="component" value="Unassembled WGS sequence"/>
</dbReference>
<dbReference type="AlphaFoldDB" id="A0A6A6SJF7"/>
<keyword evidence="2" id="KW-1185">Reference proteome</keyword>
<protein>
    <submittedName>
        <fullName evidence="1">Uncharacterized protein</fullName>
    </submittedName>
</protein>
<gene>
    <name evidence="1" type="ORF">K491DRAFT_740444</name>
</gene>
<organism evidence="1 2">
    <name type="scientific">Lophiostoma macrostomum CBS 122681</name>
    <dbReference type="NCBI Taxonomy" id="1314788"/>
    <lineage>
        <taxon>Eukaryota</taxon>
        <taxon>Fungi</taxon>
        <taxon>Dikarya</taxon>
        <taxon>Ascomycota</taxon>
        <taxon>Pezizomycotina</taxon>
        <taxon>Dothideomycetes</taxon>
        <taxon>Pleosporomycetidae</taxon>
        <taxon>Pleosporales</taxon>
        <taxon>Lophiostomataceae</taxon>
        <taxon>Lophiostoma</taxon>
    </lineage>
</organism>
<evidence type="ECO:0000313" key="1">
    <source>
        <dbReference type="EMBL" id="KAF2647532.1"/>
    </source>
</evidence>
<evidence type="ECO:0000313" key="2">
    <source>
        <dbReference type="Proteomes" id="UP000799324"/>
    </source>
</evidence>
<reference evidence="1" key="1">
    <citation type="journal article" date="2020" name="Stud. Mycol.">
        <title>101 Dothideomycetes genomes: a test case for predicting lifestyles and emergence of pathogens.</title>
        <authorList>
            <person name="Haridas S."/>
            <person name="Albert R."/>
            <person name="Binder M."/>
            <person name="Bloem J."/>
            <person name="Labutti K."/>
            <person name="Salamov A."/>
            <person name="Andreopoulos B."/>
            <person name="Baker S."/>
            <person name="Barry K."/>
            <person name="Bills G."/>
            <person name="Bluhm B."/>
            <person name="Cannon C."/>
            <person name="Castanera R."/>
            <person name="Culley D."/>
            <person name="Daum C."/>
            <person name="Ezra D."/>
            <person name="Gonzalez J."/>
            <person name="Henrissat B."/>
            <person name="Kuo A."/>
            <person name="Liang C."/>
            <person name="Lipzen A."/>
            <person name="Lutzoni F."/>
            <person name="Magnuson J."/>
            <person name="Mondo S."/>
            <person name="Nolan M."/>
            <person name="Ohm R."/>
            <person name="Pangilinan J."/>
            <person name="Park H.-J."/>
            <person name="Ramirez L."/>
            <person name="Alfaro M."/>
            <person name="Sun H."/>
            <person name="Tritt A."/>
            <person name="Yoshinaga Y."/>
            <person name="Zwiers L.-H."/>
            <person name="Turgeon B."/>
            <person name="Goodwin S."/>
            <person name="Spatafora J."/>
            <person name="Crous P."/>
            <person name="Grigoriev I."/>
        </authorList>
    </citation>
    <scope>NUCLEOTIDE SEQUENCE</scope>
    <source>
        <strain evidence="1">CBS 122681</strain>
    </source>
</reference>
<accession>A0A6A6SJF7</accession>
<feature type="non-terminal residue" evidence="1">
    <location>
        <position position="1"/>
    </location>
</feature>